<dbReference type="NCBIfam" id="TIGR01848">
    <property type="entry name" value="PHA_reg_PhaR"/>
    <property type="match status" value="1"/>
</dbReference>
<dbReference type="GO" id="GO:0006355">
    <property type="term" value="P:regulation of DNA-templated transcription"/>
    <property type="evidence" value="ECO:0007669"/>
    <property type="project" value="InterPro"/>
</dbReference>
<accession>A0A561BCT1</accession>
<feature type="domain" description="PHB accumulation regulatory" evidence="1">
    <location>
        <begin position="99"/>
        <end position="137"/>
    </location>
</feature>
<dbReference type="EMBL" id="VIVL01000011">
    <property type="protein sequence ID" value="TWD76713.1"/>
    <property type="molecule type" value="Genomic_DNA"/>
</dbReference>
<proteinExistence type="predicted"/>
<evidence type="ECO:0000313" key="3">
    <source>
        <dbReference type="EMBL" id="TWD76713.1"/>
    </source>
</evidence>
<dbReference type="AlphaFoldDB" id="A0A561BCT1"/>
<comment type="caution">
    <text evidence="3">The sequence shown here is derived from an EMBL/GenBank/DDBJ whole genome shotgun (WGS) entry which is preliminary data.</text>
</comment>
<dbReference type="Proteomes" id="UP000319722">
    <property type="component" value="Unassembled WGS sequence"/>
</dbReference>
<dbReference type="Pfam" id="PF07879">
    <property type="entry name" value="PHB_acc_N"/>
    <property type="match status" value="1"/>
</dbReference>
<feature type="domain" description="PHA accumulation regulator DNA-binding N-terminal" evidence="2">
    <location>
        <begin position="35"/>
        <end position="94"/>
    </location>
</feature>
<protein>
    <submittedName>
        <fullName evidence="3">Polyhydroxyalkanoate synthesis repressor PhaR</fullName>
    </submittedName>
</protein>
<evidence type="ECO:0000313" key="4">
    <source>
        <dbReference type="Proteomes" id="UP000319722"/>
    </source>
</evidence>
<sequence>MQQNRYLESSDDMGIHVKESAVQSKKSGVKPVQRVIKKYPNRRLYDTETSTYITLTEVKQLVIQNAQFVVRDAKTGDDLTRSILLQIILEEEAGGAPMFTEQVLANIIRFYGQAMQGYMGPYLEKNIQAMTEVQAQLAEKAEGLTPEMWSRFMTMQSPMLQGLMGNYVEQSKNVFLQMQEQMQKNTEQVLGAFGIKRP</sequence>
<dbReference type="InterPro" id="IPR012909">
    <property type="entry name" value="PHA_DNA-bd_N"/>
</dbReference>
<organism evidence="3 4">
    <name type="scientific">Variovorax beijingensis</name>
    <dbReference type="NCBI Taxonomy" id="2496117"/>
    <lineage>
        <taxon>Bacteria</taxon>
        <taxon>Pseudomonadati</taxon>
        <taxon>Pseudomonadota</taxon>
        <taxon>Betaproteobacteria</taxon>
        <taxon>Burkholderiales</taxon>
        <taxon>Comamonadaceae</taxon>
        <taxon>Variovorax</taxon>
    </lineage>
</organism>
<dbReference type="Pfam" id="PF05233">
    <property type="entry name" value="PHB_acc"/>
    <property type="match status" value="2"/>
</dbReference>
<evidence type="ECO:0000259" key="2">
    <source>
        <dbReference type="Pfam" id="PF07879"/>
    </source>
</evidence>
<evidence type="ECO:0000259" key="1">
    <source>
        <dbReference type="Pfam" id="PF05233"/>
    </source>
</evidence>
<name>A0A561BCT1_9BURK</name>
<dbReference type="InterPro" id="IPR007897">
    <property type="entry name" value="PHB_accumulat"/>
</dbReference>
<gene>
    <name evidence="3" type="ORF">FB547_11162</name>
</gene>
<reference evidence="3 4" key="1">
    <citation type="submission" date="2019-06" db="EMBL/GenBank/DDBJ databases">
        <title>Sorghum-associated microbial communities from plants grown in Nebraska, USA.</title>
        <authorList>
            <person name="Schachtman D."/>
        </authorList>
    </citation>
    <scope>NUCLEOTIDE SEQUENCE [LARGE SCALE GENOMIC DNA]</scope>
    <source>
        <strain evidence="3 4">T529</strain>
    </source>
</reference>
<dbReference type="InterPro" id="IPR010134">
    <property type="entry name" value="PHA_reg_PhaR"/>
</dbReference>
<feature type="domain" description="PHB accumulation regulatory" evidence="1">
    <location>
        <begin position="144"/>
        <end position="183"/>
    </location>
</feature>